<evidence type="ECO:0000259" key="1">
    <source>
        <dbReference type="Pfam" id="PF23265"/>
    </source>
</evidence>
<dbReference type="InterPro" id="IPR053041">
    <property type="entry name" value="Transglut-like_Superfamily_Mod"/>
</dbReference>
<comment type="caution">
    <text evidence="2">The sequence shown here is derived from an EMBL/GenBank/DDBJ whole genome shotgun (WGS) entry which is preliminary data.</text>
</comment>
<dbReference type="AlphaFoldDB" id="A0A7I8V885"/>
<dbReference type="Gene3D" id="3.10.620.30">
    <property type="match status" value="1"/>
</dbReference>
<dbReference type="InterPro" id="IPR038765">
    <property type="entry name" value="Papain-like_cys_pep_sf"/>
</dbReference>
<gene>
    <name evidence="2" type="ORF">DGYR_LOCUS1031</name>
</gene>
<name>A0A7I8V885_9ANNE</name>
<dbReference type="SUPFAM" id="SSF54001">
    <property type="entry name" value="Cysteine proteinases"/>
    <property type="match status" value="1"/>
</dbReference>
<evidence type="ECO:0000313" key="3">
    <source>
        <dbReference type="Proteomes" id="UP000549394"/>
    </source>
</evidence>
<dbReference type="PANTHER" id="PTHR47020">
    <property type="entry name" value="HILLARIN"/>
    <property type="match status" value="1"/>
</dbReference>
<organism evidence="2 3">
    <name type="scientific">Dimorphilus gyrociliatus</name>
    <dbReference type="NCBI Taxonomy" id="2664684"/>
    <lineage>
        <taxon>Eukaryota</taxon>
        <taxon>Metazoa</taxon>
        <taxon>Spiralia</taxon>
        <taxon>Lophotrochozoa</taxon>
        <taxon>Annelida</taxon>
        <taxon>Polychaeta</taxon>
        <taxon>Polychaeta incertae sedis</taxon>
        <taxon>Dinophilidae</taxon>
        <taxon>Dimorphilus</taxon>
    </lineage>
</organism>
<dbReference type="OrthoDB" id="6129702at2759"/>
<dbReference type="PANTHER" id="PTHR47020:SF1">
    <property type="entry name" value="HILLARIN"/>
    <property type="match status" value="1"/>
</dbReference>
<accession>A0A7I8V885</accession>
<sequence>MGNCLSRESVKEYPSFQGINLEDFPSNYPSPKVPKRRKKQLKVQRLRKFDINSVPSIYFTKSFEVLAKFLAKSAHNDFEKLSCLFSWLVQIDSTAVKNLSNELKKPALEEDYNSPIYHLLQIGEGLNNHARIFALLCRAIGIPCVIIKGHSKNINYHYGSSIDWNSLCCEWNAVYVNEQYFLIDAGWASSALSHTQSSPIGNGSLNFMDSVGLVKKKNTHSGQRIRDFYFLTDPDLFVCTHLPKDFRWQLLPTAISRKLFENLPYVRERFFEMNMTFSEGSYKEAVIIADRVESDLGMKFEFSSLKTFSASHLFTFVLYKCNLPTEKISDSVLFQLTSEKLTFFVRFPSRGKYRLDLFGIDKEKQLEIDLICSYVILNNIQRSYNKLPILSDFGWGPNLSMKDFGLAIPRYEEAVIRIARGDLEITIANKNDLKIIGKLVRKGVEETTLQSRLKQEVREGQSSFFFRLHKKGEYGFQLFAIWRGNRRNICNYLIILEEDCAINPFPRTVEGCIGKIMSIPSLQIRIEAKSRVTDWIFKTDENIEMEFKHHKDIELFAELTTNSMQSGILSKSKDLTCVKTINSTKITLSNTIPKEYGFNLFMTKTNKENKRRYLLQHVLSGILIVMDKTTESLPLTIFEIPVFRSVTSAPSMKIEMVLRDTPNLIVVKNYLEEEIAKENIQFIMNEYQTIQVNFKSIFGKYKIFIYKKIPKDGLVFLLYIHEIDYVSEENLKKKSKIPIRNSFREIDLTEQEKVEINYEKLETYTEKLRNALIEKQLTTFESLIEELKNENVSIFKFKFLIEVAENMLRRQSENNRKTIIDCLKSRKETNETTLEKIVCESTDLIKISKLLENLFEEELCDTHITILPSELKKSLVNKHLRNEEEILSAIKDNDLSKFKLAIKNDEKLHNQVKLLQKIYGEIQTREFESIHKKASLLLNDVFESIKKAELKEILEGRETISFRVAVDKMRSANDIKSIFEGYTKTEIHFSSNASFETTVKNELTHLQQKISTEIQECVESENIKSLEKIISDQVTALEYIVEEWFYDENTLKNFQHLRNLAKNCINKLIQRIKLNLEQSVSSDTDASTLQNIIKRVKRHLPNRELESQLQAAQKILEIKNFMQHRHIIPLNNSSIEEIKFILRSNPRDVLLKTVKASLLILNEPRQNLRSSENIGNIFARKSASLITDSHSELTRNVKIENAIEAMDLINEINIDAVERSTRSVTALYAKVKYITTLVICRLEQDKIENIRSNLKY</sequence>
<dbReference type="InterPro" id="IPR056564">
    <property type="entry name" value="Ig-like_KY"/>
</dbReference>
<evidence type="ECO:0000313" key="2">
    <source>
        <dbReference type="EMBL" id="CAD5111799.1"/>
    </source>
</evidence>
<dbReference type="EMBL" id="CAJFCJ010000002">
    <property type="protein sequence ID" value="CAD5111799.1"/>
    <property type="molecule type" value="Genomic_DNA"/>
</dbReference>
<dbReference type="Proteomes" id="UP000549394">
    <property type="component" value="Unassembled WGS sequence"/>
</dbReference>
<dbReference type="Pfam" id="PF23265">
    <property type="entry name" value="Ig-like_KY"/>
    <property type="match status" value="1"/>
</dbReference>
<feature type="domain" description="KY-like immunoglobulin-like" evidence="1">
    <location>
        <begin position="258"/>
        <end position="376"/>
    </location>
</feature>
<keyword evidence="3" id="KW-1185">Reference proteome</keyword>
<reference evidence="2 3" key="1">
    <citation type="submission" date="2020-08" db="EMBL/GenBank/DDBJ databases">
        <authorList>
            <person name="Hejnol A."/>
        </authorList>
    </citation>
    <scope>NUCLEOTIDE SEQUENCE [LARGE SCALE GENOMIC DNA]</scope>
</reference>
<proteinExistence type="predicted"/>
<protein>
    <submittedName>
        <fullName evidence="2">DgyrCDS1073</fullName>
    </submittedName>
</protein>